<accession>A0A9W7H204</accession>
<dbReference type="Proteomes" id="UP001165190">
    <property type="component" value="Unassembled WGS sequence"/>
</dbReference>
<dbReference type="GO" id="GO:0006351">
    <property type="term" value="P:DNA-templated transcription"/>
    <property type="evidence" value="ECO:0007669"/>
    <property type="project" value="UniProtKB-UniRule"/>
</dbReference>
<dbReference type="GO" id="GO:0099402">
    <property type="term" value="P:plant organ development"/>
    <property type="evidence" value="ECO:0007669"/>
    <property type="project" value="UniProtKB-ARBA"/>
</dbReference>
<dbReference type="SMART" id="SM00951">
    <property type="entry name" value="QLQ"/>
    <property type="match status" value="1"/>
</dbReference>
<keyword evidence="3 4" id="KW-0539">Nucleus</keyword>
<evidence type="ECO:0000256" key="3">
    <source>
        <dbReference type="ARBA" id="ARBA00023242"/>
    </source>
</evidence>
<dbReference type="PROSITE" id="PS51666">
    <property type="entry name" value="QLQ"/>
    <property type="match status" value="1"/>
</dbReference>
<dbReference type="GO" id="GO:0005634">
    <property type="term" value="C:nucleus"/>
    <property type="evidence" value="ECO:0007669"/>
    <property type="project" value="UniProtKB-SubCell"/>
</dbReference>
<keyword evidence="5" id="KW-0804">Transcription</keyword>
<dbReference type="PANTHER" id="PTHR31602">
    <property type="entry name" value="GROWTH-REGULATING FACTOR 5"/>
    <property type="match status" value="1"/>
</dbReference>
<evidence type="ECO:0000313" key="10">
    <source>
        <dbReference type="Proteomes" id="UP001165190"/>
    </source>
</evidence>
<proteinExistence type="inferred from homology"/>
<evidence type="ECO:0000256" key="1">
    <source>
        <dbReference type="ARBA" id="ARBA00004123"/>
    </source>
</evidence>
<evidence type="ECO:0000313" key="9">
    <source>
        <dbReference type="EMBL" id="GMI68005.1"/>
    </source>
</evidence>
<evidence type="ECO:0000256" key="4">
    <source>
        <dbReference type="PROSITE-ProRule" id="PRU01002"/>
    </source>
</evidence>
<feature type="domain" description="WRC" evidence="8">
    <location>
        <begin position="231"/>
        <end position="275"/>
    </location>
</feature>
<feature type="domain" description="QLQ" evidence="7">
    <location>
        <begin position="162"/>
        <end position="197"/>
    </location>
</feature>
<sequence length="589" mass="64076">MDFDFGVLGFEGIVGPDNGAPSQTQTFLSAESKPVLVGSGFTKQERSLDSAEEDHWKSCKFPRTDDLSTPKTMSLHQDTPLLRSNSLVSTEACQQDHMINLSLLKSEVPSTGKVGNFLERSIQISDFSHYQHTPSMYTRNAGYGSGSLNAGMYGVSTGVEGPFTPSQWNELNHQALIYKYIMSNVPVPSNLLIPLKRSLYPYAFTSSFVGSLPYNSLGWGSFHLRCIGNTDPEPGRCRRTDGKKWRCSRDAVADQKYCERHINRGRHRSRKPVESQTRHAATGTTNSKEMPMSSSVSASVKTSGGAANGLAIAWEHQFKNLQSGAANPSPDTLVNRTTNLKSKESTFTITKQGVPFAESSPSDFGHVAFDSLTNPSHNYYMNSKEFGLLLDFTGDETQNHTPPHQFIDGWPEDQSNRYGITWPEDLKSDRTQLSMSIPVATSEFSSSSSSPAKEKLDLSSLRLSREFDPIQMGLGVNTDMTNQTKKQANWGSSMGGPLGEVLNNSANNVDTCKNYSTLTLLSQGWDGSTQLGSSPAVLQKAPFGSLTNSSSGSSPIAENKKHKDGASLCNNVLGSTLVSAASVPSIIRS</sequence>
<dbReference type="GO" id="GO:0006355">
    <property type="term" value="P:regulation of DNA-templated transcription"/>
    <property type="evidence" value="ECO:0007669"/>
    <property type="project" value="InterPro"/>
</dbReference>
<feature type="compositionally biased region" description="Low complexity" evidence="6">
    <location>
        <begin position="287"/>
        <end position="300"/>
    </location>
</feature>
<evidence type="ECO:0000256" key="6">
    <source>
        <dbReference type="SAM" id="MobiDB-lite"/>
    </source>
</evidence>
<feature type="short sequence motif" description="Bipartite nuclear localization signal" evidence="4">
    <location>
        <begin position="264"/>
        <end position="271"/>
    </location>
</feature>
<dbReference type="PROSITE" id="PS51667">
    <property type="entry name" value="WRC"/>
    <property type="match status" value="1"/>
</dbReference>
<dbReference type="AlphaFoldDB" id="A0A9W7H204"/>
<dbReference type="Pfam" id="PF08880">
    <property type="entry name" value="QLQ"/>
    <property type="match status" value="1"/>
</dbReference>
<keyword evidence="5" id="KW-0010">Activator</keyword>
<dbReference type="Pfam" id="PF08879">
    <property type="entry name" value="WRC"/>
    <property type="match status" value="1"/>
</dbReference>
<dbReference type="EMBL" id="BSYR01000006">
    <property type="protein sequence ID" value="GMI68005.1"/>
    <property type="molecule type" value="Genomic_DNA"/>
</dbReference>
<dbReference type="OrthoDB" id="1927209at2759"/>
<protein>
    <recommendedName>
        <fullName evidence="5">Growth-regulating factor</fullName>
    </recommendedName>
</protein>
<evidence type="ECO:0000256" key="2">
    <source>
        <dbReference type="ARBA" id="ARBA00008122"/>
    </source>
</evidence>
<dbReference type="InterPro" id="IPR014978">
    <property type="entry name" value="Gln-Leu-Gln_QLQ"/>
</dbReference>
<dbReference type="InterPro" id="IPR031137">
    <property type="entry name" value="GRF"/>
</dbReference>
<comment type="subcellular location">
    <subcellularLocation>
        <location evidence="1 4 5">Nucleus</location>
    </subcellularLocation>
</comment>
<feature type="short sequence motif" description="Bipartite nuclear localization signal" evidence="4">
    <location>
        <begin position="236"/>
        <end position="246"/>
    </location>
</feature>
<dbReference type="InterPro" id="IPR014977">
    <property type="entry name" value="WRC_dom"/>
</dbReference>
<comment type="function">
    <text evidence="5">Transcription activator.</text>
</comment>
<name>A0A9W7H204_HIBTR</name>
<feature type="region of interest" description="Disordered" evidence="6">
    <location>
        <begin position="260"/>
        <end position="300"/>
    </location>
</feature>
<dbReference type="PANTHER" id="PTHR31602:SF42">
    <property type="entry name" value="GROWTH-REGULATING FACTOR 2"/>
    <property type="match status" value="1"/>
</dbReference>
<dbReference type="GO" id="GO:0005524">
    <property type="term" value="F:ATP binding"/>
    <property type="evidence" value="ECO:0007669"/>
    <property type="project" value="UniProtKB-UniRule"/>
</dbReference>
<reference evidence="9" key="1">
    <citation type="submission" date="2023-05" db="EMBL/GenBank/DDBJ databases">
        <title>Genome and transcriptome analyses reveal genes involved in the formation of fine ridges on petal epidermal cells in Hibiscus trionum.</title>
        <authorList>
            <person name="Koshimizu S."/>
            <person name="Masuda S."/>
            <person name="Ishii T."/>
            <person name="Shirasu K."/>
            <person name="Hoshino A."/>
            <person name="Arita M."/>
        </authorList>
    </citation>
    <scope>NUCLEOTIDE SEQUENCE</scope>
    <source>
        <strain evidence="9">Hamamatsu line</strain>
    </source>
</reference>
<organism evidence="9 10">
    <name type="scientific">Hibiscus trionum</name>
    <name type="common">Flower of an hour</name>
    <dbReference type="NCBI Taxonomy" id="183268"/>
    <lineage>
        <taxon>Eukaryota</taxon>
        <taxon>Viridiplantae</taxon>
        <taxon>Streptophyta</taxon>
        <taxon>Embryophyta</taxon>
        <taxon>Tracheophyta</taxon>
        <taxon>Spermatophyta</taxon>
        <taxon>Magnoliopsida</taxon>
        <taxon>eudicotyledons</taxon>
        <taxon>Gunneridae</taxon>
        <taxon>Pentapetalae</taxon>
        <taxon>rosids</taxon>
        <taxon>malvids</taxon>
        <taxon>Malvales</taxon>
        <taxon>Malvaceae</taxon>
        <taxon>Malvoideae</taxon>
        <taxon>Hibiscus</taxon>
    </lineage>
</organism>
<keyword evidence="10" id="KW-1185">Reference proteome</keyword>
<keyword evidence="5" id="KW-0805">Transcription regulation</keyword>
<evidence type="ECO:0000259" key="7">
    <source>
        <dbReference type="PROSITE" id="PS51666"/>
    </source>
</evidence>
<evidence type="ECO:0000256" key="5">
    <source>
        <dbReference type="RuleBase" id="RU367127"/>
    </source>
</evidence>
<gene>
    <name evidence="9" type="ORF">HRI_000469800</name>
</gene>
<comment type="similarity">
    <text evidence="2 5">Belongs to the GRF family.</text>
</comment>
<comment type="caution">
    <text evidence="9">The sequence shown here is derived from an EMBL/GenBank/DDBJ whole genome shotgun (WGS) entry which is preliminary data.</text>
</comment>
<comment type="domain">
    <text evidence="5">The QLQ domain and WRC domain may be involved in protein-protein interaction and DNA-binding, respectively.</text>
</comment>
<evidence type="ECO:0000259" key="8">
    <source>
        <dbReference type="PROSITE" id="PS51667"/>
    </source>
</evidence>